<protein>
    <submittedName>
        <fullName evidence="2">Uncharacterized protein</fullName>
    </submittedName>
</protein>
<evidence type="ECO:0000313" key="3">
    <source>
        <dbReference type="Proteomes" id="UP000007129"/>
    </source>
</evidence>
<dbReference type="InterPro" id="IPR023213">
    <property type="entry name" value="CAT-like_dom_sf"/>
</dbReference>
<organism evidence="2 3">
    <name type="scientific">Macrophomina phaseolina (strain MS6)</name>
    <name type="common">Charcoal rot fungus</name>
    <dbReference type="NCBI Taxonomy" id="1126212"/>
    <lineage>
        <taxon>Eukaryota</taxon>
        <taxon>Fungi</taxon>
        <taxon>Dikarya</taxon>
        <taxon>Ascomycota</taxon>
        <taxon>Pezizomycotina</taxon>
        <taxon>Dothideomycetes</taxon>
        <taxon>Dothideomycetes incertae sedis</taxon>
        <taxon>Botryosphaeriales</taxon>
        <taxon>Botryosphaeriaceae</taxon>
        <taxon>Macrophomina</taxon>
    </lineage>
</organism>
<dbReference type="InParanoid" id="K2RM54"/>
<feature type="compositionally biased region" description="Basic and acidic residues" evidence="1">
    <location>
        <begin position="165"/>
        <end position="174"/>
    </location>
</feature>
<proteinExistence type="predicted"/>
<evidence type="ECO:0000256" key="1">
    <source>
        <dbReference type="SAM" id="MobiDB-lite"/>
    </source>
</evidence>
<dbReference type="HOGENOM" id="CLU_1540357_0_0_1"/>
<feature type="compositionally biased region" description="Basic and acidic residues" evidence="1">
    <location>
        <begin position="144"/>
        <end position="158"/>
    </location>
</feature>
<dbReference type="SUPFAM" id="SSF52777">
    <property type="entry name" value="CoA-dependent acyltransferases"/>
    <property type="match status" value="1"/>
</dbReference>
<dbReference type="VEuPathDB" id="FungiDB:MPH_11608"/>
<gene>
    <name evidence="2" type="ORF">MPH_11608</name>
</gene>
<dbReference type="Gene3D" id="3.30.559.10">
    <property type="entry name" value="Chloramphenicol acetyltransferase-like domain"/>
    <property type="match status" value="1"/>
</dbReference>
<dbReference type="EMBL" id="AHHD01000495">
    <property type="protein sequence ID" value="EKG11264.1"/>
    <property type="molecule type" value="Genomic_DNA"/>
</dbReference>
<name>K2RM54_MACPH</name>
<accession>K2RM54</accession>
<evidence type="ECO:0000313" key="2">
    <source>
        <dbReference type="EMBL" id="EKG11264.1"/>
    </source>
</evidence>
<feature type="region of interest" description="Disordered" evidence="1">
    <location>
        <begin position="144"/>
        <end position="174"/>
    </location>
</feature>
<dbReference type="AlphaFoldDB" id="K2RM54"/>
<reference evidence="2 3" key="1">
    <citation type="journal article" date="2012" name="BMC Genomics">
        <title>Tools to kill: Genome of one of the most destructive plant pathogenic fungi Macrophomina phaseolina.</title>
        <authorList>
            <person name="Islam M.S."/>
            <person name="Haque M.S."/>
            <person name="Islam M.M."/>
            <person name="Emdad E.M."/>
            <person name="Halim A."/>
            <person name="Hossen Q.M.M."/>
            <person name="Hossain M.Z."/>
            <person name="Ahmed B."/>
            <person name="Rahim S."/>
            <person name="Rahman M.S."/>
            <person name="Alam M.M."/>
            <person name="Hou S."/>
            <person name="Wan X."/>
            <person name="Saito J.A."/>
            <person name="Alam M."/>
        </authorList>
    </citation>
    <scope>NUCLEOTIDE SEQUENCE [LARGE SCALE GENOMIC DNA]</scope>
    <source>
        <strain evidence="2 3">MS6</strain>
    </source>
</reference>
<comment type="caution">
    <text evidence="2">The sequence shown here is derived from an EMBL/GenBank/DDBJ whole genome shotgun (WGS) entry which is preliminary data.</text>
</comment>
<dbReference type="Proteomes" id="UP000007129">
    <property type="component" value="Unassembled WGS sequence"/>
</dbReference>
<sequence length="174" mass="19466">MDGFFNCGGRYQQLEKSDGFFQSFAPPNMKLEELEVDPSVRRLAAIEATNLMPVIQEAISAGAGVDLSAIEEAYCCTAVQEQMLRTHAENPRLYIVRSIWEISTSDGAPTDRARFEDAWRQVVGLDSTLRTRFVALREGEKQHSHFGLVEKEPRERSLARGRRGSSSEDARTAA</sequence>